<sequence length="73" mass="8158">MHSSLWGDFSRYISKILGMPSESTEGNPHNTSFQETVLSVSRAGIHKQWQTMEVAGAKLIYILPLFICLFSGL</sequence>
<dbReference type="AlphaFoldDB" id="A0A8C3R2Y8"/>
<protein>
    <submittedName>
        <fullName evidence="1">Uncharacterized protein</fullName>
    </submittedName>
</protein>
<name>A0A8C3R2Y8_9PASS</name>
<organism evidence="1 2">
    <name type="scientific">Cyanoderma ruficeps</name>
    <name type="common">rufous-capped babbler</name>
    <dbReference type="NCBI Taxonomy" id="181631"/>
    <lineage>
        <taxon>Eukaryota</taxon>
        <taxon>Metazoa</taxon>
        <taxon>Chordata</taxon>
        <taxon>Craniata</taxon>
        <taxon>Vertebrata</taxon>
        <taxon>Euteleostomi</taxon>
        <taxon>Archelosauria</taxon>
        <taxon>Archosauria</taxon>
        <taxon>Dinosauria</taxon>
        <taxon>Saurischia</taxon>
        <taxon>Theropoda</taxon>
        <taxon>Coelurosauria</taxon>
        <taxon>Aves</taxon>
        <taxon>Neognathae</taxon>
        <taxon>Neoaves</taxon>
        <taxon>Telluraves</taxon>
        <taxon>Australaves</taxon>
        <taxon>Passeriformes</taxon>
        <taxon>Sylvioidea</taxon>
        <taxon>Timaliidae</taxon>
        <taxon>Cyanoderma</taxon>
    </lineage>
</organism>
<accession>A0A8C3R2Y8</accession>
<dbReference type="Proteomes" id="UP000694396">
    <property type="component" value="Unplaced"/>
</dbReference>
<reference evidence="1" key="1">
    <citation type="submission" date="2025-08" db="UniProtKB">
        <authorList>
            <consortium name="Ensembl"/>
        </authorList>
    </citation>
    <scope>IDENTIFICATION</scope>
</reference>
<dbReference type="Ensembl" id="ENSCRFT00000015801.1">
    <property type="protein sequence ID" value="ENSCRFP00000015261.1"/>
    <property type="gene ID" value="ENSCRFG00000011759.1"/>
</dbReference>
<keyword evidence="2" id="KW-1185">Reference proteome</keyword>
<proteinExistence type="predicted"/>
<reference evidence="1" key="2">
    <citation type="submission" date="2025-09" db="UniProtKB">
        <authorList>
            <consortium name="Ensembl"/>
        </authorList>
    </citation>
    <scope>IDENTIFICATION</scope>
</reference>
<evidence type="ECO:0000313" key="2">
    <source>
        <dbReference type="Proteomes" id="UP000694396"/>
    </source>
</evidence>
<evidence type="ECO:0000313" key="1">
    <source>
        <dbReference type="Ensembl" id="ENSCRFP00000015261.1"/>
    </source>
</evidence>